<keyword evidence="6" id="KW-0131">Cell cycle</keyword>
<evidence type="ECO:0000256" key="5">
    <source>
        <dbReference type="ARBA" id="ARBA00023242"/>
    </source>
</evidence>
<evidence type="ECO:0000313" key="8">
    <source>
        <dbReference type="Proteomes" id="UP000286415"/>
    </source>
</evidence>
<dbReference type="PROSITE" id="PS50815">
    <property type="entry name" value="HORMA"/>
    <property type="match status" value="1"/>
</dbReference>
<dbReference type="PANTHER" id="PTHR11842:SF11">
    <property type="entry name" value="MITOTIC SPINDLE ASSEMBLY CHECKPOINT PROTEIN MAD2A"/>
    <property type="match status" value="1"/>
</dbReference>
<comment type="caution">
    <text evidence="7">The sequence shown here is derived from an EMBL/GenBank/DDBJ whole genome shotgun (WGS) entry which is preliminary data.</text>
</comment>
<dbReference type="InParanoid" id="A0A3R7G3P5"/>
<proteinExistence type="inferred from homology"/>
<name>A0A3R7G3P5_CLOSI</name>
<dbReference type="SUPFAM" id="SSF56019">
    <property type="entry name" value="The spindle assembly checkpoint protein mad2"/>
    <property type="match status" value="1"/>
</dbReference>
<dbReference type="PANTHER" id="PTHR11842">
    <property type="entry name" value="MITOTIC SPINDLE ASSEMBLY CHECKPOINT PROTEIN MAD2"/>
    <property type="match status" value="1"/>
</dbReference>
<dbReference type="GO" id="GO:0005737">
    <property type="term" value="C:cytoplasm"/>
    <property type="evidence" value="ECO:0007669"/>
    <property type="project" value="TreeGrafter"/>
</dbReference>
<dbReference type="GO" id="GO:0000776">
    <property type="term" value="C:kinetochore"/>
    <property type="evidence" value="ECO:0007669"/>
    <property type="project" value="TreeGrafter"/>
</dbReference>
<dbReference type="InterPro" id="IPR003511">
    <property type="entry name" value="HORMA_dom"/>
</dbReference>
<protein>
    <submittedName>
        <fullName evidence="7">MAD2 mitotic arrest deficient-like 1</fullName>
    </submittedName>
</protein>
<dbReference type="EMBL" id="NIRI02000056">
    <property type="protein sequence ID" value="KAG5442755.1"/>
    <property type="molecule type" value="Genomic_DNA"/>
</dbReference>
<gene>
    <name evidence="7" type="ORF">CSKR_104247</name>
</gene>
<dbReference type="STRING" id="79923.A0A3R7G3P5"/>
<evidence type="ECO:0000256" key="6">
    <source>
        <dbReference type="ARBA" id="ARBA00023306"/>
    </source>
</evidence>
<organism evidence="7 8">
    <name type="scientific">Clonorchis sinensis</name>
    <name type="common">Chinese liver fluke</name>
    <dbReference type="NCBI Taxonomy" id="79923"/>
    <lineage>
        <taxon>Eukaryota</taxon>
        <taxon>Metazoa</taxon>
        <taxon>Spiralia</taxon>
        <taxon>Lophotrochozoa</taxon>
        <taxon>Platyhelminthes</taxon>
        <taxon>Trematoda</taxon>
        <taxon>Digenea</taxon>
        <taxon>Opisthorchiida</taxon>
        <taxon>Opisthorchiata</taxon>
        <taxon>Opisthorchiidae</taxon>
        <taxon>Clonorchis</taxon>
    </lineage>
</organism>
<dbReference type="GO" id="GO:0051301">
    <property type="term" value="P:cell division"/>
    <property type="evidence" value="ECO:0007669"/>
    <property type="project" value="UniProtKB-KW"/>
</dbReference>
<evidence type="ECO:0000256" key="4">
    <source>
        <dbReference type="ARBA" id="ARBA00022776"/>
    </source>
</evidence>
<dbReference type="InterPro" id="IPR045091">
    <property type="entry name" value="Mad2-like"/>
</dbReference>
<dbReference type="InterPro" id="IPR036570">
    <property type="entry name" value="HORMA_dom_sf"/>
</dbReference>
<keyword evidence="8" id="KW-1185">Reference proteome</keyword>
<comment type="subcellular location">
    <subcellularLocation>
        <location evidence="1">Nucleus</location>
    </subcellularLocation>
</comment>
<keyword evidence="4" id="KW-0498">Mitosis</keyword>
<keyword evidence="5" id="KW-0539">Nucleus</keyword>
<sequence length="374" mass="42079">MPEDRLPHRAHFSQSCAEWKRPRGGQCMTWQPSTKTLTSFGNLAMVEHFFRTVRQLNTGRVLKLNEPFDSQGPLHLALYQIEVTLRSVVRTLPLPLDFPCLGLGNLAVSQPSCFLRVAWQLGTERVLQLNDPDRDHGTRQNNVYAINSILYQRGIYPEASFKKNTKYELSILVAADEALNKYLTAVLEQLRSWLLMGVVQRLVLVIKCVKTEEVLERWQFNVITEDQEESKSPEKKSLASIQAEICHVIRQIVASNTFLPVLDTSCTFELLIYTNKNAQIPDDWDTTGPQFVANSAEIKLRSFSTTVHRVRGSNSTTAFRLFLSRLGQPDAVLALVPTWSCTQAVCVEPNLTLLASCRSKPEGTRSVSKNAGAC</sequence>
<dbReference type="Proteomes" id="UP000286415">
    <property type="component" value="Unassembled WGS sequence"/>
</dbReference>
<dbReference type="OrthoDB" id="1806at2759"/>
<dbReference type="AlphaFoldDB" id="A0A3R7G3P5"/>
<dbReference type="GO" id="GO:0007094">
    <property type="term" value="P:mitotic spindle assembly checkpoint signaling"/>
    <property type="evidence" value="ECO:0007669"/>
    <property type="project" value="TreeGrafter"/>
</dbReference>
<comment type="similarity">
    <text evidence="2">Belongs to the MAD2 family.</text>
</comment>
<dbReference type="GO" id="GO:0005654">
    <property type="term" value="C:nucleoplasm"/>
    <property type="evidence" value="ECO:0007669"/>
    <property type="project" value="TreeGrafter"/>
</dbReference>
<dbReference type="Gene3D" id="3.30.900.10">
    <property type="entry name" value="HORMA domain"/>
    <property type="match status" value="1"/>
</dbReference>
<reference evidence="7 8" key="2">
    <citation type="journal article" date="2021" name="Genomics">
        <title>High-quality reference genome for Clonorchis sinensis.</title>
        <authorList>
            <person name="Young N.D."/>
            <person name="Stroehlein A.J."/>
            <person name="Kinkar L."/>
            <person name="Wang T."/>
            <person name="Sohn W.M."/>
            <person name="Chang B.C.H."/>
            <person name="Kaur P."/>
            <person name="Weisz D."/>
            <person name="Dudchenko O."/>
            <person name="Aiden E.L."/>
            <person name="Korhonen P.K."/>
            <person name="Gasser R.B."/>
        </authorList>
    </citation>
    <scope>NUCLEOTIDE SEQUENCE [LARGE SCALE GENOMIC DNA]</scope>
    <source>
        <strain evidence="7">Cs-k2</strain>
    </source>
</reference>
<reference evidence="7 8" key="1">
    <citation type="journal article" date="2018" name="Biotechnol. Adv.">
        <title>Improved genomic resources and new bioinformatic workflow for the carcinogenic parasite Clonorchis sinensis: Biotechnological implications.</title>
        <authorList>
            <person name="Wang D."/>
            <person name="Korhonen P.K."/>
            <person name="Gasser R.B."/>
            <person name="Young N.D."/>
        </authorList>
    </citation>
    <scope>NUCLEOTIDE SEQUENCE [LARGE SCALE GENOMIC DNA]</scope>
    <source>
        <strain evidence="7">Cs-k2</strain>
    </source>
</reference>
<evidence type="ECO:0000313" key="7">
    <source>
        <dbReference type="EMBL" id="KAG5442755.1"/>
    </source>
</evidence>
<dbReference type="Pfam" id="PF02301">
    <property type="entry name" value="HORMA"/>
    <property type="match status" value="1"/>
</dbReference>
<evidence type="ECO:0000256" key="1">
    <source>
        <dbReference type="ARBA" id="ARBA00004123"/>
    </source>
</evidence>
<accession>A0A3R7G3P5</accession>
<evidence type="ECO:0000256" key="3">
    <source>
        <dbReference type="ARBA" id="ARBA00022618"/>
    </source>
</evidence>
<keyword evidence="3" id="KW-0132">Cell division</keyword>
<evidence type="ECO:0000256" key="2">
    <source>
        <dbReference type="ARBA" id="ARBA00010348"/>
    </source>
</evidence>